<dbReference type="InterPro" id="IPR028082">
    <property type="entry name" value="Peripla_BP_I"/>
</dbReference>
<dbReference type="Gene3D" id="3.40.50.2300">
    <property type="match status" value="2"/>
</dbReference>
<reference evidence="5 6" key="1">
    <citation type="journal article" date="2016" name="Nat. Commun.">
        <title>Thousands of microbial genomes shed light on interconnected biogeochemical processes in an aquifer system.</title>
        <authorList>
            <person name="Anantharaman K."/>
            <person name="Brown C.T."/>
            <person name="Hug L.A."/>
            <person name="Sharon I."/>
            <person name="Castelle C.J."/>
            <person name="Probst A.J."/>
            <person name="Thomas B.C."/>
            <person name="Singh A."/>
            <person name="Wilkins M.J."/>
            <person name="Karaoz U."/>
            <person name="Brodie E.L."/>
            <person name="Williams K.H."/>
            <person name="Hubbard S.S."/>
            <person name="Banfield J.F."/>
        </authorList>
    </citation>
    <scope>NUCLEOTIDE SEQUENCE [LARGE SCALE GENOMIC DNA]</scope>
</reference>
<evidence type="ECO:0000259" key="4">
    <source>
        <dbReference type="Pfam" id="PF13458"/>
    </source>
</evidence>
<evidence type="ECO:0000313" key="6">
    <source>
        <dbReference type="Proteomes" id="UP000177701"/>
    </source>
</evidence>
<dbReference type="InterPro" id="IPR051010">
    <property type="entry name" value="BCAA_transport"/>
</dbReference>
<feature type="domain" description="Leucine-binding protein" evidence="4">
    <location>
        <begin position="27"/>
        <end position="363"/>
    </location>
</feature>
<evidence type="ECO:0000256" key="3">
    <source>
        <dbReference type="SAM" id="SignalP"/>
    </source>
</evidence>
<dbReference type="CDD" id="cd06347">
    <property type="entry name" value="PBP1_ABC_LivK_ligand_binding-like"/>
    <property type="match status" value="1"/>
</dbReference>
<dbReference type="Pfam" id="PF13458">
    <property type="entry name" value="Peripla_BP_6"/>
    <property type="match status" value="1"/>
</dbReference>
<evidence type="ECO:0000256" key="2">
    <source>
        <dbReference type="ARBA" id="ARBA00022729"/>
    </source>
</evidence>
<dbReference type="SUPFAM" id="SSF53822">
    <property type="entry name" value="Periplasmic binding protein-like I"/>
    <property type="match status" value="1"/>
</dbReference>
<dbReference type="STRING" id="1797291.A2V47_02360"/>
<dbReference type="EMBL" id="MEYH01000070">
    <property type="protein sequence ID" value="OGD15018.1"/>
    <property type="molecule type" value="Genomic_DNA"/>
</dbReference>
<feature type="chain" id="PRO_5009516488" evidence="3">
    <location>
        <begin position="24"/>
        <end position="373"/>
    </location>
</feature>
<dbReference type="InterPro" id="IPR028081">
    <property type="entry name" value="Leu-bd"/>
</dbReference>
<evidence type="ECO:0000313" key="5">
    <source>
        <dbReference type="EMBL" id="OGD15018.1"/>
    </source>
</evidence>
<sequence length="373" mass="39561">MRKSLFVLTLAILIIAISSSALAADVVKLGIAEPMTGAMAVGGELCMRGYELAHEQKPTVLGKTVELILVDNKSDKVEAASAVSRLIERDGVVAVFVSYGSGMAIPGGEVANKAGIPLLSGTATNPLVTQGKDFVFRTCFIDPFQGEVMARYTFENLGIKKAALLVDIAQDYSVGLANFYKRTFEELGGEIVSDTKYNTGDQDFSAQLSQVIASGAEALFFPGYFGDVALIAIQGRELGYEGQYLGGDTLHNPVLIELAGEAAEGLIASTFFAEDQPATPESEKYAALFREKYGLAPDAVSILTYDSYNLMLDAIERAGSFDPAAIRDALAVTKGFQGAGGSVTINETGDAIKPAVLVKVVNGEYKYETTVNP</sequence>
<feature type="signal peptide" evidence="3">
    <location>
        <begin position="1"/>
        <end position="23"/>
    </location>
</feature>
<proteinExistence type="inferred from homology"/>
<protein>
    <submittedName>
        <fullName evidence="5">Branched-chain amino acid ABC transporter substrate-binding protein</fullName>
    </submittedName>
</protein>
<gene>
    <name evidence="5" type="ORF">A2V47_02360</name>
</gene>
<comment type="caution">
    <text evidence="5">The sequence shown here is derived from an EMBL/GenBank/DDBJ whole genome shotgun (WGS) entry which is preliminary data.</text>
</comment>
<organism evidence="5 6">
    <name type="scientific">Candidatus Sediminicultor quintus</name>
    <dbReference type="NCBI Taxonomy" id="1797291"/>
    <lineage>
        <taxon>Bacteria</taxon>
        <taxon>Pseudomonadati</taxon>
        <taxon>Atribacterota</taxon>
        <taxon>Candidatus Phoenicimicrobiia</taxon>
        <taxon>Candidatus Pheonicimicrobiales</taxon>
        <taxon>Candidatus Phoenicimicrobiaceae</taxon>
        <taxon>Candidatus Sediminicultor</taxon>
    </lineage>
</organism>
<dbReference type="Proteomes" id="UP000177701">
    <property type="component" value="Unassembled WGS sequence"/>
</dbReference>
<comment type="similarity">
    <text evidence="1">Belongs to the leucine-binding protein family.</text>
</comment>
<accession>A0A1F5A9K3</accession>
<keyword evidence="2 3" id="KW-0732">Signal</keyword>
<evidence type="ECO:0000256" key="1">
    <source>
        <dbReference type="ARBA" id="ARBA00010062"/>
    </source>
</evidence>
<dbReference type="AlphaFoldDB" id="A0A1F5A9K3"/>
<dbReference type="PANTHER" id="PTHR30483">
    <property type="entry name" value="LEUCINE-SPECIFIC-BINDING PROTEIN"/>
    <property type="match status" value="1"/>
</dbReference>
<name>A0A1F5A9K3_9BACT</name>
<dbReference type="PANTHER" id="PTHR30483:SF6">
    <property type="entry name" value="PERIPLASMIC BINDING PROTEIN OF ABC TRANSPORTER FOR NATURAL AMINO ACIDS"/>
    <property type="match status" value="1"/>
</dbReference>